<dbReference type="InParanoid" id="E0VK45"/>
<keyword evidence="6" id="KW-0804">Transcription</keyword>
<dbReference type="FunFam" id="1.10.10.60:FF:000033">
    <property type="entry name" value="REST corepressor 3"/>
    <property type="match status" value="1"/>
</dbReference>
<feature type="coiled-coil region" evidence="9">
    <location>
        <begin position="300"/>
        <end position="331"/>
    </location>
</feature>
<feature type="compositionally biased region" description="Polar residues" evidence="10">
    <location>
        <begin position="225"/>
        <end position="235"/>
    </location>
</feature>
<evidence type="ECO:0000256" key="10">
    <source>
        <dbReference type="SAM" id="MobiDB-lite"/>
    </source>
</evidence>
<evidence type="ECO:0000256" key="3">
    <source>
        <dbReference type="ARBA" id="ARBA00022737"/>
    </source>
</evidence>
<dbReference type="Gene3D" id="4.10.1240.50">
    <property type="match status" value="1"/>
</dbReference>
<dbReference type="GeneID" id="8235222"/>
<dbReference type="InterPro" id="IPR049048">
    <property type="entry name" value="REST_helical"/>
</dbReference>
<evidence type="ECO:0000256" key="4">
    <source>
        <dbReference type="ARBA" id="ARBA00023015"/>
    </source>
</evidence>
<dbReference type="SUPFAM" id="SSF46689">
    <property type="entry name" value="Homeodomain-like"/>
    <property type="match status" value="2"/>
</dbReference>
<feature type="domain" description="SANT" evidence="12">
    <location>
        <begin position="153"/>
        <end position="204"/>
    </location>
</feature>
<sequence length="428" mass="50099">MTINFQLKMKNFRTPLLSRPSHPMITRRAAVIGFYECSEKGTCFIDFVLYGKTMQLIIFFFFFSIEKIRVGRDYQAICPEFIPAEDRKPENEVNDRALLVWSPSKDISDDQLDKYIQIAKEKYGYNGEQALGMLFWHKHDLEKAVLDLGNFTPFPDEWTVEDKVLFEQAFTFHGKTFHRIRQMLPDKSMGSLVKYYYSWKKTRTRTSLMDRQARKLGGVKEETSELGSEQGSNTDSESEEKENEIDFRKTGNIRPTVGPLRGRDRHSYNVFKKKAKPPRGMHIDHEDLVSLASQHSQILFNNLDREISFLKRQVQNNKQTLSSMKRKLNENIQELRPPENISRINSRWTNEELMLAVQGVRKHGKNFKAIAEIIGTKTEAHVRNFFVTYKKKYNLDVVLKEFEAENGLIDLSEEKDEKKEEKINSEKN</sequence>
<dbReference type="EMBL" id="DS235239">
    <property type="protein sequence ID" value="EEB13751.1"/>
    <property type="molecule type" value="Genomic_DNA"/>
</dbReference>
<evidence type="ECO:0000256" key="7">
    <source>
        <dbReference type="ARBA" id="ARBA00023242"/>
    </source>
</evidence>
<dbReference type="Proteomes" id="UP000009046">
    <property type="component" value="Unassembled WGS sequence"/>
</dbReference>
<organism>
    <name type="scientific">Pediculus humanus subsp. corporis</name>
    <name type="common">Body louse</name>
    <dbReference type="NCBI Taxonomy" id="121224"/>
    <lineage>
        <taxon>Eukaryota</taxon>
        <taxon>Metazoa</taxon>
        <taxon>Ecdysozoa</taxon>
        <taxon>Arthropoda</taxon>
        <taxon>Hexapoda</taxon>
        <taxon>Insecta</taxon>
        <taxon>Pterygota</taxon>
        <taxon>Neoptera</taxon>
        <taxon>Paraneoptera</taxon>
        <taxon>Psocodea</taxon>
        <taxon>Troctomorpha</taxon>
        <taxon>Phthiraptera</taxon>
        <taxon>Anoplura</taxon>
        <taxon>Pediculidae</taxon>
        <taxon>Pediculus</taxon>
    </lineage>
</organism>
<keyword evidence="5 9" id="KW-0175">Coiled coil</keyword>
<dbReference type="PANTHER" id="PTHR16089:SF28">
    <property type="entry name" value="REST COREPRESSOR"/>
    <property type="match status" value="1"/>
</dbReference>
<feature type="region of interest" description="Disordered" evidence="10">
    <location>
        <begin position="210"/>
        <end position="264"/>
    </location>
</feature>
<dbReference type="SMART" id="SM01189">
    <property type="entry name" value="ELM2"/>
    <property type="match status" value="1"/>
</dbReference>
<evidence type="ECO:0000256" key="9">
    <source>
        <dbReference type="SAM" id="Coils"/>
    </source>
</evidence>
<dbReference type="PANTHER" id="PTHR16089">
    <property type="entry name" value="REST COREPRESSOR COREST PROTEIN-RELATED"/>
    <property type="match status" value="1"/>
</dbReference>
<dbReference type="HOGENOM" id="CLU_026741_1_0_1"/>
<dbReference type="Pfam" id="PF00249">
    <property type="entry name" value="Myb_DNA-binding"/>
    <property type="match status" value="2"/>
</dbReference>
<name>E0VK45_PEDHC</name>
<keyword evidence="3" id="KW-0677">Repeat</keyword>
<keyword evidence="4" id="KW-0805">Transcription regulation</keyword>
<comment type="similarity">
    <text evidence="8">Belongs to the CoREST family.</text>
</comment>
<dbReference type="GO" id="GO:0000118">
    <property type="term" value="C:histone deacetylase complex"/>
    <property type="evidence" value="ECO:0007669"/>
    <property type="project" value="TreeGrafter"/>
</dbReference>
<dbReference type="VEuPathDB" id="VectorBase:PHUM256790"/>
<dbReference type="RefSeq" id="XP_002426489.1">
    <property type="nucleotide sequence ID" value="XM_002426444.1"/>
</dbReference>
<dbReference type="Gene3D" id="1.20.58.1880">
    <property type="match status" value="1"/>
</dbReference>
<evidence type="ECO:0000313" key="15">
    <source>
        <dbReference type="Proteomes" id="UP000009046"/>
    </source>
</evidence>
<evidence type="ECO:0000256" key="5">
    <source>
        <dbReference type="ARBA" id="ARBA00023054"/>
    </source>
</evidence>
<dbReference type="EMBL" id="AAZO01002975">
    <property type="status" value="NOT_ANNOTATED_CDS"/>
    <property type="molecule type" value="Genomic_DNA"/>
</dbReference>
<dbReference type="FunFam" id="4.10.1240.50:FF:000002">
    <property type="entry name" value="REST corepressor isoform X1"/>
    <property type="match status" value="1"/>
</dbReference>
<dbReference type="PROSITE" id="PS51293">
    <property type="entry name" value="SANT"/>
    <property type="match status" value="2"/>
</dbReference>
<keyword evidence="15" id="KW-1185">Reference proteome</keyword>
<dbReference type="eggNOG" id="KOG1194">
    <property type="taxonomic scope" value="Eukaryota"/>
</dbReference>
<dbReference type="InterPro" id="IPR001005">
    <property type="entry name" value="SANT/Myb"/>
</dbReference>
<dbReference type="Gene3D" id="1.10.10.60">
    <property type="entry name" value="Homeodomain-like"/>
    <property type="match status" value="1"/>
</dbReference>
<protein>
    <submittedName>
        <fullName evidence="13 14">REST corepressor, putative</fullName>
    </submittedName>
</protein>
<dbReference type="GO" id="GO:0005667">
    <property type="term" value="C:transcription regulator complex"/>
    <property type="evidence" value="ECO:0007669"/>
    <property type="project" value="TreeGrafter"/>
</dbReference>
<reference evidence="13" key="1">
    <citation type="submission" date="2007-04" db="EMBL/GenBank/DDBJ databases">
        <title>Annotation of Pediculus humanus corporis strain USDA.</title>
        <authorList>
            <person name="Kirkness E."/>
            <person name="Hannick L."/>
            <person name="Hass B."/>
            <person name="Bruggner R."/>
            <person name="Lawson D."/>
            <person name="Bidwell S."/>
            <person name="Joardar V."/>
            <person name="Caler E."/>
            <person name="Walenz B."/>
            <person name="Inman J."/>
            <person name="Schobel S."/>
            <person name="Galinsky K."/>
            <person name="Amedeo P."/>
            <person name="Strausberg R."/>
        </authorList>
    </citation>
    <scope>NUCLEOTIDE SEQUENCE</scope>
    <source>
        <strain evidence="13">USDA</strain>
    </source>
</reference>
<dbReference type="Pfam" id="PF01448">
    <property type="entry name" value="ELM2"/>
    <property type="match status" value="1"/>
</dbReference>
<keyword evidence="7" id="KW-0539">Nucleus</keyword>
<evidence type="ECO:0000259" key="11">
    <source>
        <dbReference type="PROSITE" id="PS51156"/>
    </source>
</evidence>
<dbReference type="EnsemblMetazoa" id="PHUM256790-RA">
    <property type="protein sequence ID" value="PHUM256790-PA"/>
    <property type="gene ID" value="PHUM256790"/>
</dbReference>
<dbReference type="Pfam" id="PF20878">
    <property type="entry name" value="REST_helical"/>
    <property type="match status" value="1"/>
</dbReference>
<dbReference type="InterPro" id="IPR009057">
    <property type="entry name" value="Homeodomain-like_sf"/>
</dbReference>
<evidence type="ECO:0000256" key="2">
    <source>
        <dbReference type="ARBA" id="ARBA00022491"/>
    </source>
</evidence>
<evidence type="ECO:0000256" key="1">
    <source>
        <dbReference type="ARBA" id="ARBA00004123"/>
    </source>
</evidence>
<dbReference type="FunFam" id="1.20.58.1880:FF:000001">
    <property type="entry name" value="REST corepressor 1"/>
    <property type="match status" value="1"/>
</dbReference>
<dbReference type="CTD" id="8235222"/>
<dbReference type="EMBL" id="AAZO01002976">
    <property type="status" value="NOT_ANNOTATED_CDS"/>
    <property type="molecule type" value="Genomic_DNA"/>
</dbReference>
<evidence type="ECO:0000256" key="8">
    <source>
        <dbReference type="ARBA" id="ARBA00038011"/>
    </source>
</evidence>
<comment type="subcellular location">
    <subcellularLocation>
        <location evidence="1">Nucleus</location>
    </subcellularLocation>
</comment>
<gene>
    <name evidence="14" type="primary">8235222</name>
    <name evidence="13" type="ORF">Phum_PHUM256790</name>
</gene>
<dbReference type="AlphaFoldDB" id="E0VK45"/>
<dbReference type="InterPro" id="IPR000949">
    <property type="entry name" value="ELM2_dom"/>
</dbReference>
<dbReference type="InterPro" id="IPR051066">
    <property type="entry name" value="Trans_reg/Corepressor"/>
</dbReference>
<feature type="domain" description="ELM2" evidence="11">
    <location>
        <begin position="66"/>
        <end position="152"/>
    </location>
</feature>
<dbReference type="InterPro" id="IPR017884">
    <property type="entry name" value="SANT_dom"/>
</dbReference>
<evidence type="ECO:0000313" key="14">
    <source>
        <dbReference type="EnsemblMetazoa" id="PHUM256790-PA"/>
    </source>
</evidence>
<dbReference type="OMA" id="HFFVSYR"/>
<evidence type="ECO:0000256" key="6">
    <source>
        <dbReference type="ARBA" id="ARBA00023163"/>
    </source>
</evidence>
<dbReference type="PROSITE" id="PS51156">
    <property type="entry name" value="ELM2"/>
    <property type="match status" value="1"/>
</dbReference>
<dbReference type="KEGG" id="phu:Phum_PHUM256790"/>
<dbReference type="STRING" id="121224.E0VK45"/>
<reference evidence="14" key="3">
    <citation type="submission" date="2021-02" db="UniProtKB">
        <authorList>
            <consortium name="EnsemblMetazoa"/>
        </authorList>
    </citation>
    <scope>IDENTIFICATION</scope>
    <source>
        <strain evidence="14">USDA</strain>
    </source>
</reference>
<proteinExistence type="inferred from homology"/>
<keyword evidence="2" id="KW-0678">Repressor</keyword>
<accession>E0VK45</accession>
<feature type="domain" description="SANT" evidence="12">
    <location>
        <begin position="343"/>
        <end position="394"/>
    </location>
</feature>
<reference evidence="13" key="2">
    <citation type="submission" date="2007-04" db="EMBL/GenBank/DDBJ databases">
        <title>The genome of the human body louse.</title>
        <authorList>
            <consortium name="The Human Body Louse Genome Consortium"/>
            <person name="Kirkness E."/>
            <person name="Walenz B."/>
            <person name="Hass B."/>
            <person name="Bruggner R."/>
            <person name="Strausberg R."/>
        </authorList>
    </citation>
    <scope>NUCLEOTIDE SEQUENCE</scope>
    <source>
        <strain evidence="13">USDA</strain>
    </source>
</reference>
<evidence type="ECO:0000313" key="13">
    <source>
        <dbReference type="EMBL" id="EEB13751.1"/>
    </source>
</evidence>
<dbReference type="GO" id="GO:0003714">
    <property type="term" value="F:transcription corepressor activity"/>
    <property type="evidence" value="ECO:0007669"/>
    <property type="project" value="TreeGrafter"/>
</dbReference>
<evidence type="ECO:0000259" key="12">
    <source>
        <dbReference type="PROSITE" id="PS51293"/>
    </source>
</evidence>
<dbReference type="SMART" id="SM00717">
    <property type="entry name" value="SANT"/>
    <property type="match status" value="2"/>
</dbReference>
<dbReference type="OrthoDB" id="10064338at2759"/>
<dbReference type="CDD" id="cd00167">
    <property type="entry name" value="SANT"/>
    <property type="match status" value="1"/>
</dbReference>
<dbReference type="GO" id="GO:0006357">
    <property type="term" value="P:regulation of transcription by RNA polymerase II"/>
    <property type="evidence" value="ECO:0007669"/>
    <property type="project" value="TreeGrafter"/>
</dbReference>